<accession>A0AAV5VXE3</accession>
<dbReference type="PANTHER" id="PTHR10974">
    <property type="entry name" value="FI08016P-RELATED"/>
    <property type="match status" value="1"/>
</dbReference>
<keyword evidence="1" id="KW-0472">Membrane</keyword>
<dbReference type="FunFam" id="3.40.720.10:FF:000017">
    <property type="entry name" value="Predicted protein"/>
    <property type="match status" value="1"/>
</dbReference>
<proteinExistence type="predicted"/>
<dbReference type="EMBL" id="BTSY01000004">
    <property type="protein sequence ID" value="GMT24292.1"/>
    <property type="molecule type" value="Genomic_DNA"/>
</dbReference>
<dbReference type="InterPro" id="IPR004245">
    <property type="entry name" value="DUF229"/>
</dbReference>
<dbReference type="Pfam" id="PF02995">
    <property type="entry name" value="DUF229"/>
    <property type="match status" value="1"/>
</dbReference>
<gene>
    <name evidence="2" type="ORF">PFISCL1PPCAC_15589</name>
</gene>
<dbReference type="PANTHER" id="PTHR10974:SF1">
    <property type="entry name" value="FI08016P-RELATED"/>
    <property type="match status" value="1"/>
</dbReference>
<dbReference type="AlphaFoldDB" id="A0AAV5VXE3"/>
<protein>
    <submittedName>
        <fullName evidence="2">Uncharacterized protein</fullName>
    </submittedName>
</protein>
<reference evidence="2" key="1">
    <citation type="submission" date="2023-10" db="EMBL/GenBank/DDBJ databases">
        <title>Genome assembly of Pristionchus species.</title>
        <authorList>
            <person name="Yoshida K."/>
            <person name="Sommer R.J."/>
        </authorList>
    </citation>
    <scope>NUCLEOTIDE SEQUENCE</scope>
    <source>
        <strain evidence="2">RS5133</strain>
    </source>
</reference>
<keyword evidence="1" id="KW-1133">Transmembrane helix</keyword>
<name>A0AAV5VXE3_9BILA</name>
<dbReference type="GO" id="GO:0005615">
    <property type="term" value="C:extracellular space"/>
    <property type="evidence" value="ECO:0007669"/>
    <property type="project" value="TreeGrafter"/>
</dbReference>
<sequence length="612" mass="69732">FSRSLQMGGSWFRLRQLLIIGLTMFTLVILFHSYSTTTSTSYMSDPIAAPVHSERLDINITVVGRDDGSRRNTSANDLSHDKHSCHIPKLDINGKEVIHFFQKPRPLTCDKTSETNWGFLDDDSKFALIPQRKSAVCSAASFTRITDDSLSRATPIDIKKGDRLPSDFVTVRCSEGIESWSGLMMNVIPLEKRVDDLKEIKRGEDWSGLDVYFLGFDSLSHMSFRRTLPKTVEFLEKELGSIVLNGYNIVGDGTPQAFIPILTGSTEEELPLTRKRFKTANYVDDVYPFAWKNFSASGYITGYGEDAAGIGTFTYRLKGFRNQPTDHYTRTFFQEAEKVHKDWKCVGSEPLHQSWLRYSKEFMDRYSLPRFLLMHYSILSHDDINLVGVMDDDLSSHLRMMKKRGSFDNALVIVMADHGHRFAKLRETHQGQLEERLPFFSLALPKTFRESERGKEAWENLKMNKDRLTTPFDIHQTLLDILHWPTDFKTQQDGSRSRSLSLWRPIPASRSCSQAGVAPHWCTCLNWEDAMATEADKETSMSIAHAIVATMNEETQKERKLCSSLTLKAIDYSKKLVPNDGLMAYKNVKDADGFVPDLTGTTKTAFAHYQVR</sequence>
<dbReference type="Proteomes" id="UP001432322">
    <property type="component" value="Unassembled WGS sequence"/>
</dbReference>
<dbReference type="CDD" id="cd16021">
    <property type="entry name" value="ALP_like"/>
    <property type="match status" value="1"/>
</dbReference>
<comment type="caution">
    <text evidence="2">The sequence shown here is derived from an EMBL/GenBank/DDBJ whole genome shotgun (WGS) entry which is preliminary data.</text>
</comment>
<organism evidence="2 3">
    <name type="scientific">Pristionchus fissidentatus</name>
    <dbReference type="NCBI Taxonomy" id="1538716"/>
    <lineage>
        <taxon>Eukaryota</taxon>
        <taxon>Metazoa</taxon>
        <taxon>Ecdysozoa</taxon>
        <taxon>Nematoda</taxon>
        <taxon>Chromadorea</taxon>
        <taxon>Rhabditida</taxon>
        <taxon>Rhabditina</taxon>
        <taxon>Diplogasteromorpha</taxon>
        <taxon>Diplogasteroidea</taxon>
        <taxon>Neodiplogasteridae</taxon>
        <taxon>Pristionchus</taxon>
    </lineage>
</organism>
<feature type="transmembrane region" description="Helical" evidence="1">
    <location>
        <begin position="12"/>
        <end position="34"/>
    </location>
</feature>
<evidence type="ECO:0000256" key="1">
    <source>
        <dbReference type="SAM" id="Phobius"/>
    </source>
</evidence>
<keyword evidence="3" id="KW-1185">Reference proteome</keyword>
<evidence type="ECO:0000313" key="3">
    <source>
        <dbReference type="Proteomes" id="UP001432322"/>
    </source>
</evidence>
<evidence type="ECO:0000313" key="2">
    <source>
        <dbReference type="EMBL" id="GMT24292.1"/>
    </source>
</evidence>
<dbReference type="SUPFAM" id="SSF53649">
    <property type="entry name" value="Alkaline phosphatase-like"/>
    <property type="match status" value="1"/>
</dbReference>
<dbReference type="Gene3D" id="3.40.720.10">
    <property type="entry name" value="Alkaline Phosphatase, subunit A"/>
    <property type="match status" value="1"/>
</dbReference>
<keyword evidence="1" id="KW-0812">Transmembrane</keyword>
<feature type="non-terminal residue" evidence="2">
    <location>
        <position position="612"/>
    </location>
</feature>
<feature type="non-terminal residue" evidence="2">
    <location>
        <position position="1"/>
    </location>
</feature>
<dbReference type="InterPro" id="IPR017850">
    <property type="entry name" value="Alkaline_phosphatase_core_sf"/>
</dbReference>